<feature type="compositionally biased region" description="Basic and acidic residues" evidence="1">
    <location>
        <begin position="450"/>
        <end position="468"/>
    </location>
</feature>
<evidence type="ECO:0000256" key="1">
    <source>
        <dbReference type="SAM" id="MobiDB-lite"/>
    </source>
</evidence>
<feature type="compositionally biased region" description="Polar residues" evidence="1">
    <location>
        <begin position="736"/>
        <end position="751"/>
    </location>
</feature>
<feature type="compositionally biased region" description="Polar residues" evidence="1">
    <location>
        <begin position="56"/>
        <end position="80"/>
    </location>
</feature>
<sequence>MNWTGGRLRRHSGKSFRGGGALSNRQKEHFARVKANLRSGGQGNSSEKWTIFDKSSVAQPQRQALETHASSGRNYEPTSRGQRERVGVEPELWDQRKELDQYPAIDSFRRDSKTRYENTRSPSVEIVQKTFMPDDDLYSATPPPLRIKRERAGSPKLRYVPRGCELRESKEEPMEEKIRKLLSKGDWVGLSIRRLPQMRFNPQRRDEDIGRRRKVDDGHRARYSKLQTRISSPFASRKFQMHEREEDHVRERAESDVKIWIGGRVVPPGISSSSRQSRIVRQSTTRMMHRIPLSDEMLLDDEYVTEDRDNLISDKFLSASKARTHGSGGHQDSAMSSPSSGEKKAPRTYKHRQRPKVLEYQPLRITNMEGAPHALGGKYSPFSRTAEKSGFEMQQPMPMRPTRHSVLHLSSPKCNSSLLAQVGGSRCVVRENEVMDNEAWKTRMASSTRGTEHDNYDHQRDESFEDRNVSISPGISAIPNFRGNIHSGPRSDDENSGGKYEYSESWEGCKSPSIQESMDISKGNVSQPGKANCSSHDEVQSSSDFCSKSLSSEYCEVVGETGVSVASDQCTNEENISIEPKYTRSSHRTSSSISWDPPRSRSPNIAGPYQRNFIESPQYKTSHLKQGLTVSRQSIDPEKTSLQHDEIFVSKSGHNPDEINDCSAKSIQKETDENELWMKFVFDEDSQDEGVPSKKATSTKTGSRKNRSKAPRDKSFDVTTSHSPVKHEKGKLEPSPTFSTFAHNSVDTESPLQPRFVAPTRSRAIWQNPQLGENGALDVTSQFSGFSAYTHQSKENYNLPMPSVPASGTRYAEKPRQVNTDSGTKSRASVVHPTNFNVSTPNGSPSSELESVSMIAVPGSQVDISEPTLRRSFLGTQRKVIFTKPRVFVGSRANAQSSSPDRTIRIGGGGTKKRTSNDYVMTLAEDIEDD</sequence>
<feature type="region of interest" description="Disordered" evidence="1">
    <location>
        <begin position="322"/>
        <end position="355"/>
    </location>
</feature>
<feature type="compositionally biased region" description="Basic and acidic residues" evidence="1">
    <location>
        <begin position="81"/>
        <end position="92"/>
    </location>
</feature>
<protein>
    <submittedName>
        <fullName evidence="2">Uncharacterized protein</fullName>
    </submittedName>
</protein>
<feature type="region of interest" description="Disordered" evidence="1">
    <location>
        <begin position="577"/>
        <end position="661"/>
    </location>
</feature>
<feature type="region of interest" description="Disordered" evidence="1">
    <location>
        <begin position="892"/>
        <end position="915"/>
    </location>
</feature>
<dbReference type="OrthoDB" id="5426563at2759"/>
<feature type="compositionally biased region" description="Basic and acidic residues" evidence="1">
    <location>
        <begin position="635"/>
        <end position="648"/>
    </location>
</feature>
<feature type="region of interest" description="Disordered" evidence="1">
    <location>
        <begin position="443"/>
        <end position="536"/>
    </location>
</feature>
<feature type="region of interest" description="Disordered" evidence="1">
    <location>
        <begin position="678"/>
        <end position="752"/>
    </location>
</feature>
<reference evidence="2" key="1">
    <citation type="submission" date="2020-10" db="EMBL/GenBank/DDBJ databases">
        <title>Genome Sequence of Monilinia vaccinii-corymbosi Sheds Light on Mummy Berry Disease Infection of Blueberry and Mating Type.</title>
        <authorList>
            <person name="Yow A.G."/>
            <person name="Zhang Y."/>
            <person name="Bansal K."/>
            <person name="Eacker S.M."/>
            <person name="Sullivan S."/>
            <person name="Liachko I."/>
            <person name="Cubeta M.A."/>
            <person name="Rollins J.A."/>
            <person name="Ashrafi H."/>
        </authorList>
    </citation>
    <scope>NUCLEOTIDE SEQUENCE</scope>
    <source>
        <strain evidence="2">RL-1</strain>
    </source>
</reference>
<feature type="compositionally biased region" description="Basic residues" evidence="1">
    <location>
        <begin position="346"/>
        <end position="355"/>
    </location>
</feature>
<organism evidence="2 3">
    <name type="scientific">Monilinia vaccinii-corymbosi</name>
    <dbReference type="NCBI Taxonomy" id="61207"/>
    <lineage>
        <taxon>Eukaryota</taxon>
        <taxon>Fungi</taxon>
        <taxon>Dikarya</taxon>
        <taxon>Ascomycota</taxon>
        <taxon>Pezizomycotina</taxon>
        <taxon>Leotiomycetes</taxon>
        <taxon>Helotiales</taxon>
        <taxon>Sclerotiniaceae</taxon>
        <taxon>Monilinia</taxon>
    </lineage>
</organism>
<proteinExistence type="predicted"/>
<dbReference type="Proteomes" id="UP000672032">
    <property type="component" value="Chromosome 3"/>
</dbReference>
<keyword evidence="3" id="KW-1185">Reference proteome</keyword>
<name>A0A8A3PCJ1_9HELO</name>
<gene>
    <name evidence="2" type="ORF">DSL72_002442</name>
</gene>
<dbReference type="EMBL" id="CP063407">
    <property type="protein sequence ID" value="QSZ32862.1"/>
    <property type="molecule type" value="Genomic_DNA"/>
</dbReference>
<accession>A0A8A3PCJ1</accession>
<evidence type="ECO:0000313" key="2">
    <source>
        <dbReference type="EMBL" id="QSZ32862.1"/>
    </source>
</evidence>
<dbReference type="AlphaFoldDB" id="A0A8A3PCJ1"/>
<feature type="region of interest" description="Disordered" evidence="1">
    <location>
        <begin position="1"/>
        <end position="92"/>
    </location>
</feature>
<evidence type="ECO:0000313" key="3">
    <source>
        <dbReference type="Proteomes" id="UP000672032"/>
    </source>
</evidence>
<feature type="compositionally biased region" description="Polar residues" evidence="1">
    <location>
        <begin position="512"/>
        <end position="534"/>
    </location>
</feature>